<dbReference type="OrthoDB" id="125304at2759"/>
<dbReference type="KEGG" id="pif:PITG_08595"/>
<evidence type="ECO:0000313" key="1">
    <source>
        <dbReference type="EMBL" id="EEY55012.1"/>
    </source>
</evidence>
<organism evidence="1 2">
    <name type="scientific">Phytophthora infestans (strain T30-4)</name>
    <name type="common">Potato late blight agent</name>
    <dbReference type="NCBI Taxonomy" id="403677"/>
    <lineage>
        <taxon>Eukaryota</taxon>
        <taxon>Sar</taxon>
        <taxon>Stramenopiles</taxon>
        <taxon>Oomycota</taxon>
        <taxon>Peronosporomycetes</taxon>
        <taxon>Peronosporales</taxon>
        <taxon>Peronosporaceae</taxon>
        <taxon>Phytophthora</taxon>
    </lineage>
</organism>
<dbReference type="Proteomes" id="UP000006643">
    <property type="component" value="Unassembled WGS sequence"/>
</dbReference>
<dbReference type="HOGENOM" id="CLU_054307_0_0_1"/>
<sequence>MHKLWEKLNSHVKGHATKAADAWSVERPAESAWSGVMQLKANGRLVPAAKSPELWRFWTAYQRGNTVTLMIYEPVFARSTLTIQVLQAEVSIGEMVTRLQDVWGNTYQGSYSTWIVWANKMQRNLDRSTWDASVLDPPPSRLECYLSPSDGQVHEHLVHLTKSTRVALDTVNIALADNQELKDAWEAYGYRLGSQKRALEARKVDLEGYLGDIPVPAVDDVHDPIQRIENIENIEHQE</sequence>
<dbReference type="AlphaFoldDB" id="D0NB04"/>
<dbReference type="GeneID" id="9462020"/>
<proteinExistence type="predicted"/>
<gene>
    <name evidence="1" type="ORF">PITG_08595</name>
</gene>
<dbReference type="EMBL" id="DS028130">
    <property type="protein sequence ID" value="EEY55012.1"/>
    <property type="molecule type" value="Genomic_DNA"/>
</dbReference>
<dbReference type="InParanoid" id="D0NB04"/>
<name>D0NB04_PHYIT</name>
<evidence type="ECO:0000313" key="2">
    <source>
        <dbReference type="Proteomes" id="UP000006643"/>
    </source>
</evidence>
<reference evidence="2" key="1">
    <citation type="journal article" date="2009" name="Nature">
        <title>Genome sequence and analysis of the Irish potato famine pathogen Phytophthora infestans.</title>
        <authorList>
            <consortium name="The Broad Institute Genome Sequencing Platform"/>
            <person name="Haas B.J."/>
            <person name="Kamoun S."/>
            <person name="Zody M.C."/>
            <person name="Jiang R.H."/>
            <person name="Handsaker R.E."/>
            <person name="Cano L.M."/>
            <person name="Grabherr M."/>
            <person name="Kodira C.D."/>
            <person name="Raffaele S."/>
            <person name="Torto-Alalibo T."/>
            <person name="Bozkurt T.O."/>
            <person name="Ah-Fong A.M."/>
            <person name="Alvarado L."/>
            <person name="Anderson V.L."/>
            <person name="Armstrong M.R."/>
            <person name="Avrova A."/>
            <person name="Baxter L."/>
            <person name="Beynon J."/>
            <person name="Boevink P.C."/>
            <person name="Bollmann S.R."/>
            <person name="Bos J.I."/>
            <person name="Bulone V."/>
            <person name="Cai G."/>
            <person name="Cakir C."/>
            <person name="Carrington J.C."/>
            <person name="Chawner M."/>
            <person name="Conti L."/>
            <person name="Costanzo S."/>
            <person name="Ewan R."/>
            <person name="Fahlgren N."/>
            <person name="Fischbach M.A."/>
            <person name="Fugelstad J."/>
            <person name="Gilroy E.M."/>
            <person name="Gnerre S."/>
            <person name="Green P.J."/>
            <person name="Grenville-Briggs L.J."/>
            <person name="Griffith J."/>
            <person name="Grunwald N.J."/>
            <person name="Horn K."/>
            <person name="Horner N.R."/>
            <person name="Hu C.H."/>
            <person name="Huitema E."/>
            <person name="Jeong D.H."/>
            <person name="Jones A.M."/>
            <person name="Jones J.D."/>
            <person name="Jones R.W."/>
            <person name="Karlsson E.K."/>
            <person name="Kunjeti S.G."/>
            <person name="Lamour K."/>
            <person name="Liu Z."/>
            <person name="Ma L."/>
            <person name="Maclean D."/>
            <person name="Chibucos M.C."/>
            <person name="McDonald H."/>
            <person name="McWalters J."/>
            <person name="Meijer H.J."/>
            <person name="Morgan W."/>
            <person name="Morris P.F."/>
            <person name="Munro C.A."/>
            <person name="O'Neill K."/>
            <person name="Ospina-Giraldo M."/>
            <person name="Pinzon A."/>
            <person name="Pritchard L."/>
            <person name="Ramsahoye B."/>
            <person name="Ren Q."/>
            <person name="Restrepo S."/>
            <person name="Roy S."/>
            <person name="Sadanandom A."/>
            <person name="Savidor A."/>
            <person name="Schornack S."/>
            <person name="Schwartz D.C."/>
            <person name="Schumann U.D."/>
            <person name="Schwessinger B."/>
            <person name="Seyer L."/>
            <person name="Sharpe T."/>
            <person name="Silvar C."/>
            <person name="Song J."/>
            <person name="Studholme D.J."/>
            <person name="Sykes S."/>
            <person name="Thines M."/>
            <person name="van de Vondervoort P.J."/>
            <person name="Phuntumart V."/>
            <person name="Wawra S."/>
            <person name="Weide R."/>
            <person name="Win J."/>
            <person name="Young C."/>
            <person name="Zhou S."/>
            <person name="Fry W."/>
            <person name="Meyers B.C."/>
            <person name="van West P."/>
            <person name="Ristaino J."/>
            <person name="Govers F."/>
            <person name="Birch P.R."/>
            <person name="Whisson S.C."/>
            <person name="Judelson H.S."/>
            <person name="Nusbaum C."/>
        </authorList>
    </citation>
    <scope>NUCLEOTIDE SEQUENCE [LARGE SCALE GENOMIC DNA]</scope>
    <source>
        <strain evidence="2">T30-4</strain>
    </source>
</reference>
<dbReference type="VEuPathDB" id="FungiDB:PITG_08595"/>
<protein>
    <submittedName>
        <fullName evidence="1">Uncharacterized protein</fullName>
    </submittedName>
</protein>
<dbReference type="RefSeq" id="XP_002903957.1">
    <property type="nucleotide sequence ID" value="XM_002903911.1"/>
</dbReference>
<accession>D0NB04</accession>
<keyword evidence="2" id="KW-1185">Reference proteome</keyword>